<keyword evidence="3" id="KW-0804">Transcription</keyword>
<organism evidence="6 7">
    <name type="scientific">Kibdelosporangium philippinense</name>
    <dbReference type="NCBI Taxonomy" id="211113"/>
    <lineage>
        <taxon>Bacteria</taxon>
        <taxon>Bacillati</taxon>
        <taxon>Actinomycetota</taxon>
        <taxon>Actinomycetes</taxon>
        <taxon>Pseudonocardiales</taxon>
        <taxon>Pseudonocardiaceae</taxon>
        <taxon>Kibdelosporangium</taxon>
    </lineage>
</organism>
<evidence type="ECO:0000256" key="4">
    <source>
        <dbReference type="SAM" id="MobiDB-lite"/>
    </source>
</evidence>
<dbReference type="InterPro" id="IPR036390">
    <property type="entry name" value="WH_DNA-bd_sf"/>
</dbReference>
<dbReference type="Pfam" id="PF01638">
    <property type="entry name" value="HxlR"/>
    <property type="match status" value="1"/>
</dbReference>
<comment type="caution">
    <text evidence="6">The sequence shown here is derived from an EMBL/GenBank/DDBJ whole genome shotgun (WGS) entry which is preliminary data.</text>
</comment>
<keyword evidence="2" id="KW-0238">DNA-binding</keyword>
<dbReference type="InterPro" id="IPR036388">
    <property type="entry name" value="WH-like_DNA-bd_sf"/>
</dbReference>
<evidence type="ECO:0000313" key="7">
    <source>
        <dbReference type="Proteomes" id="UP001521150"/>
    </source>
</evidence>
<gene>
    <name evidence="6" type="ORF">LWC34_45055</name>
</gene>
<protein>
    <submittedName>
        <fullName evidence="6">Winged helix-turn-helix transcriptional regulator</fullName>
    </submittedName>
</protein>
<evidence type="ECO:0000313" key="6">
    <source>
        <dbReference type="EMBL" id="MCE7009928.1"/>
    </source>
</evidence>
<feature type="region of interest" description="Disordered" evidence="4">
    <location>
        <begin position="132"/>
        <end position="158"/>
    </location>
</feature>
<accession>A0ABS8ZRT0</accession>
<sequence length="172" mass="19943">MATGDERFQADEQFLRDLYNVKYLFSDKWAPAINVTLTHGPMRRSEILSTIESYSLGEEWSGKPVVLHDSILTRTLRKMTEQGLLVRQRDTSTFPPKVFYSLTPQVAEFMRILEPLAEWVRRNPELVERAQAHGRHHGDDGEADTDTSSLDDDLSQKRRKECNRRSSFVRFA</sequence>
<dbReference type="PANTHER" id="PTHR33204">
    <property type="entry name" value="TRANSCRIPTIONAL REGULATOR, MARR FAMILY"/>
    <property type="match status" value="1"/>
</dbReference>
<dbReference type="PROSITE" id="PS51118">
    <property type="entry name" value="HTH_HXLR"/>
    <property type="match status" value="1"/>
</dbReference>
<dbReference type="EMBL" id="JAJVCN010000004">
    <property type="protein sequence ID" value="MCE7009928.1"/>
    <property type="molecule type" value="Genomic_DNA"/>
</dbReference>
<dbReference type="Proteomes" id="UP001521150">
    <property type="component" value="Unassembled WGS sequence"/>
</dbReference>
<dbReference type="Gene3D" id="1.10.10.10">
    <property type="entry name" value="Winged helix-like DNA-binding domain superfamily/Winged helix DNA-binding domain"/>
    <property type="match status" value="1"/>
</dbReference>
<dbReference type="SUPFAM" id="SSF46785">
    <property type="entry name" value="Winged helix' DNA-binding domain"/>
    <property type="match status" value="1"/>
</dbReference>
<evidence type="ECO:0000259" key="5">
    <source>
        <dbReference type="PROSITE" id="PS51118"/>
    </source>
</evidence>
<feature type="compositionally biased region" description="Acidic residues" evidence="4">
    <location>
        <begin position="141"/>
        <end position="153"/>
    </location>
</feature>
<dbReference type="RefSeq" id="WP_233731421.1">
    <property type="nucleotide sequence ID" value="NZ_JAJVCN010000004.1"/>
</dbReference>
<keyword evidence="7" id="KW-1185">Reference proteome</keyword>
<dbReference type="InterPro" id="IPR002577">
    <property type="entry name" value="HTH_HxlR"/>
</dbReference>
<name>A0ABS8ZRT0_9PSEU</name>
<evidence type="ECO:0000256" key="3">
    <source>
        <dbReference type="ARBA" id="ARBA00023163"/>
    </source>
</evidence>
<evidence type="ECO:0000256" key="1">
    <source>
        <dbReference type="ARBA" id="ARBA00023015"/>
    </source>
</evidence>
<reference evidence="6 7" key="1">
    <citation type="submission" date="2021-12" db="EMBL/GenBank/DDBJ databases">
        <title>Genome sequence of Kibdelosporangium philippinense ATCC 49844.</title>
        <authorList>
            <person name="Fedorov E.A."/>
            <person name="Omeragic M."/>
            <person name="Shalygina K.F."/>
            <person name="Maclea K.S."/>
        </authorList>
    </citation>
    <scope>NUCLEOTIDE SEQUENCE [LARGE SCALE GENOMIC DNA]</scope>
    <source>
        <strain evidence="6 7">ATCC 49844</strain>
    </source>
</reference>
<feature type="domain" description="HTH hxlR-type" evidence="5">
    <location>
        <begin position="16"/>
        <end position="128"/>
    </location>
</feature>
<evidence type="ECO:0000256" key="2">
    <source>
        <dbReference type="ARBA" id="ARBA00023125"/>
    </source>
</evidence>
<proteinExistence type="predicted"/>
<dbReference type="PANTHER" id="PTHR33204:SF37">
    <property type="entry name" value="HTH-TYPE TRANSCRIPTIONAL REGULATOR YODB"/>
    <property type="match status" value="1"/>
</dbReference>
<keyword evidence="1" id="KW-0805">Transcription regulation</keyword>